<dbReference type="Pfam" id="PF00326">
    <property type="entry name" value="Peptidase_S9"/>
    <property type="match status" value="1"/>
</dbReference>
<dbReference type="SUPFAM" id="SSF53474">
    <property type="entry name" value="alpha/beta-Hydrolases"/>
    <property type="match status" value="1"/>
</dbReference>
<dbReference type="InterPro" id="IPR001375">
    <property type="entry name" value="Peptidase_S9_cat"/>
</dbReference>
<keyword evidence="10" id="KW-1185">Reference proteome</keyword>
<dbReference type="RefSeq" id="WP_279241652.1">
    <property type="nucleotide sequence ID" value="NZ_CP036501.1"/>
</dbReference>
<dbReference type="PROSITE" id="PS00708">
    <property type="entry name" value="PRO_ENDOPEP_SER"/>
    <property type="match status" value="1"/>
</dbReference>
<dbReference type="InterPro" id="IPR002470">
    <property type="entry name" value="Peptidase_S9A"/>
</dbReference>
<dbReference type="Pfam" id="PF02897">
    <property type="entry name" value="Peptidase_S9_N"/>
    <property type="match status" value="1"/>
</dbReference>
<reference evidence="9 10" key="1">
    <citation type="submission" date="2019-02" db="EMBL/GenBank/DDBJ databases">
        <title>Halieaceae_genomes.</title>
        <authorList>
            <person name="Li S.-H."/>
        </authorList>
    </citation>
    <scope>NUCLEOTIDE SEQUENCE [LARGE SCALE GENOMIC DNA]</scope>
    <source>
        <strain evidence="9 10">JH123</strain>
    </source>
</reference>
<gene>
    <name evidence="9" type="ORF">E0F26_10690</name>
</gene>
<proteinExistence type="inferred from homology"/>
<dbReference type="Gene3D" id="2.130.10.120">
    <property type="entry name" value="Prolyl oligopeptidase, N-terminal domain"/>
    <property type="match status" value="1"/>
</dbReference>
<dbReference type="PRINTS" id="PR00862">
    <property type="entry name" value="PROLIGOPTASE"/>
</dbReference>
<protein>
    <recommendedName>
        <fullName evidence="3">prolyl oligopeptidase</fullName>
        <ecNumber evidence="3">3.4.21.26</ecNumber>
    </recommendedName>
</protein>
<accession>A0ABY6Q7X5</accession>
<dbReference type="EMBL" id="CP036501">
    <property type="protein sequence ID" value="UZP75174.1"/>
    <property type="molecule type" value="Genomic_DNA"/>
</dbReference>
<evidence type="ECO:0000313" key="9">
    <source>
        <dbReference type="EMBL" id="UZP75174.1"/>
    </source>
</evidence>
<dbReference type="EC" id="3.4.21.26" evidence="3"/>
<evidence type="ECO:0000256" key="6">
    <source>
        <dbReference type="ARBA" id="ARBA00022825"/>
    </source>
</evidence>
<dbReference type="PANTHER" id="PTHR42881">
    <property type="entry name" value="PROLYL ENDOPEPTIDASE"/>
    <property type="match status" value="1"/>
</dbReference>
<keyword evidence="4" id="KW-0645">Protease</keyword>
<comment type="catalytic activity">
    <reaction evidence="1">
        <text>Hydrolysis of Pro-|-Xaa &gt;&gt; Ala-|-Xaa in oligopeptides.</text>
        <dbReference type="EC" id="3.4.21.26"/>
    </reaction>
</comment>
<dbReference type="Gene3D" id="3.40.50.1820">
    <property type="entry name" value="alpha/beta hydrolase"/>
    <property type="match status" value="1"/>
</dbReference>
<dbReference type="Proteomes" id="UP001317963">
    <property type="component" value="Chromosome"/>
</dbReference>
<dbReference type="PANTHER" id="PTHR42881:SF2">
    <property type="entry name" value="PROLYL ENDOPEPTIDASE"/>
    <property type="match status" value="1"/>
</dbReference>
<dbReference type="InterPro" id="IPR002471">
    <property type="entry name" value="Pept_S9_AS"/>
</dbReference>
<comment type="similarity">
    <text evidence="2">Belongs to the peptidase S9A family.</text>
</comment>
<dbReference type="InterPro" id="IPR029058">
    <property type="entry name" value="AB_hydrolase_fold"/>
</dbReference>
<evidence type="ECO:0000259" key="7">
    <source>
        <dbReference type="Pfam" id="PF00326"/>
    </source>
</evidence>
<evidence type="ECO:0000256" key="3">
    <source>
        <dbReference type="ARBA" id="ARBA00011897"/>
    </source>
</evidence>
<dbReference type="InterPro" id="IPR051167">
    <property type="entry name" value="Prolyl_oligopep/macrocyclase"/>
</dbReference>
<name>A0ABY6Q7X5_9GAMM</name>
<evidence type="ECO:0000256" key="4">
    <source>
        <dbReference type="ARBA" id="ARBA00022670"/>
    </source>
</evidence>
<keyword evidence="6" id="KW-0720">Serine protease</keyword>
<evidence type="ECO:0000256" key="2">
    <source>
        <dbReference type="ARBA" id="ARBA00005228"/>
    </source>
</evidence>
<feature type="domain" description="Peptidase S9A N-terminal" evidence="8">
    <location>
        <begin position="38"/>
        <end position="435"/>
    </location>
</feature>
<evidence type="ECO:0000256" key="5">
    <source>
        <dbReference type="ARBA" id="ARBA00022801"/>
    </source>
</evidence>
<evidence type="ECO:0000259" key="8">
    <source>
        <dbReference type="Pfam" id="PF02897"/>
    </source>
</evidence>
<dbReference type="PROSITE" id="PS51257">
    <property type="entry name" value="PROKAR_LIPOPROTEIN"/>
    <property type="match status" value="1"/>
</dbReference>
<sequence length="719" mass="78958">MKKTTLCLVALSGLLGCGDNTSSDAQIAASAPINTVDTRRGNHVDTYFGVEVADPYRWLEDDLSDETSNWIGDQNSVTRDYLADIAIRDDVKATVARLINYEREGAPFVAGDARYVYRNSGLQNQSILYRVADDGSETVFLDPNSFSDDGTVSMSGVSFTDDGSRVAYQLSVGGSDWRSIVVRDVASGQILETPLNDVKFSGISWLGSEGFFYSSYDKPEGSELSAKTDQHKLYFHRIGTAQSQDELVFGELAEQKHRYVGADVGGDDRYLLISAANSTSGNKLFVKDLRSDTNELITLFADERADGYLLESDGETLLISTNHNAPKGRVVAVDPQNPKETNWRDIIPESEVVLTARAGAGFIFAEYMIDAISQVKQFDLKGQFVRDIELPDFGTASGFSGKKEQDTIYFSFTNYRIAPAIFELDPESGDTTLYRASKSPFDGNRYKTEQVFYTSKDGTRIPMIITYGKDTELDGTTPTILYAYGGFNISIRPRFSSTVAAWLEMGGIYAVPNIRGGGEYGKAWHIAGTKRQKQNVFDDFIAAAEFLIEAGYTRKERLAVSGRSNGGLLVGAVTTQRPDLFQVSLPGVGVLDMLRYHTFTAGAGWAYDYGTADESKEMFEYLLGYSPVHNTTPGTAYPATLITTAERDDRVVPAHSFKFAAQMQYDHVGDTPILIRIDSNAGHGAGTPTDKIIDQYTDIYSFTLKNMGVEKVKTSGSAL</sequence>
<dbReference type="SUPFAM" id="SSF50993">
    <property type="entry name" value="Peptidase/esterase 'gauge' domain"/>
    <property type="match status" value="1"/>
</dbReference>
<feature type="domain" description="Peptidase S9 prolyl oligopeptidase catalytic" evidence="7">
    <location>
        <begin position="494"/>
        <end position="708"/>
    </location>
</feature>
<organism evidence="9 10">
    <name type="scientific">Candidatus Paraluminiphilus aquimaris</name>
    <dbReference type="NCBI Taxonomy" id="2518994"/>
    <lineage>
        <taxon>Bacteria</taxon>
        <taxon>Pseudomonadati</taxon>
        <taxon>Pseudomonadota</taxon>
        <taxon>Gammaproteobacteria</taxon>
        <taxon>Cellvibrionales</taxon>
        <taxon>Halieaceae</taxon>
        <taxon>Candidatus Paraluminiphilus</taxon>
    </lineage>
</organism>
<dbReference type="InterPro" id="IPR023302">
    <property type="entry name" value="Pept_S9A_N"/>
</dbReference>
<evidence type="ECO:0000256" key="1">
    <source>
        <dbReference type="ARBA" id="ARBA00001070"/>
    </source>
</evidence>
<evidence type="ECO:0000313" key="10">
    <source>
        <dbReference type="Proteomes" id="UP001317963"/>
    </source>
</evidence>
<keyword evidence="5" id="KW-0378">Hydrolase</keyword>